<dbReference type="SMART" id="SM00646">
    <property type="entry name" value="Ami_3"/>
    <property type="match status" value="1"/>
</dbReference>
<feature type="compositionally biased region" description="Pro residues" evidence="2">
    <location>
        <begin position="188"/>
        <end position="214"/>
    </location>
</feature>
<organism evidence="4 5">
    <name type="scientific">Pallidibacillus pasinlerensis</name>
    <dbReference type="NCBI Taxonomy" id="2703818"/>
    <lineage>
        <taxon>Bacteria</taxon>
        <taxon>Bacillati</taxon>
        <taxon>Bacillota</taxon>
        <taxon>Bacilli</taxon>
        <taxon>Bacillales</taxon>
        <taxon>Bacillaceae</taxon>
        <taxon>Pallidibacillus</taxon>
    </lineage>
</organism>
<evidence type="ECO:0000256" key="2">
    <source>
        <dbReference type="SAM" id="MobiDB-lite"/>
    </source>
</evidence>
<dbReference type="PANTHER" id="PTHR30404:SF0">
    <property type="entry name" value="N-ACETYLMURAMOYL-L-ALANINE AMIDASE AMIC"/>
    <property type="match status" value="1"/>
</dbReference>
<protein>
    <submittedName>
        <fullName evidence="4">N-acetylmuramoyl-L-alanine amidase</fullName>
    </submittedName>
</protein>
<dbReference type="Gene3D" id="1.10.101.10">
    <property type="entry name" value="PGBD-like superfamily/PGBD"/>
    <property type="match status" value="2"/>
</dbReference>
<reference evidence="4 5" key="1">
    <citation type="submission" date="2020-01" db="EMBL/GenBank/DDBJ databases">
        <title>A novel Bacillus sp. from Pasinler.</title>
        <authorList>
            <person name="Adiguzel A."/>
            <person name="Ay H."/>
            <person name="Baltaci M.O."/>
        </authorList>
    </citation>
    <scope>NUCLEOTIDE SEQUENCE [LARGE SCALE GENOMIC DNA]</scope>
    <source>
        <strain evidence="4 5">P1</strain>
    </source>
</reference>
<feature type="region of interest" description="Disordered" evidence="2">
    <location>
        <begin position="1"/>
        <end position="25"/>
    </location>
</feature>
<evidence type="ECO:0000313" key="4">
    <source>
        <dbReference type="EMBL" id="NCU16969.1"/>
    </source>
</evidence>
<feature type="region of interest" description="Disordered" evidence="2">
    <location>
        <begin position="179"/>
        <end position="220"/>
    </location>
</feature>
<evidence type="ECO:0000313" key="5">
    <source>
        <dbReference type="Proteomes" id="UP000743899"/>
    </source>
</evidence>
<dbReference type="RefSeq" id="WP_161919805.1">
    <property type="nucleotide sequence ID" value="NZ_JAACYS010000011.1"/>
</dbReference>
<dbReference type="InterPro" id="IPR002477">
    <property type="entry name" value="Peptidoglycan-bd-like"/>
</dbReference>
<evidence type="ECO:0000256" key="1">
    <source>
        <dbReference type="ARBA" id="ARBA00022801"/>
    </source>
</evidence>
<evidence type="ECO:0000259" key="3">
    <source>
        <dbReference type="SMART" id="SM00646"/>
    </source>
</evidence>
<dbReference type="Pfam" id="PF01471">
    <property type="entry name" value="PG_binding_1"/>
    <property type="match status" value="2"/>
</dbReference>
<name>A0ABX0A0N0_9BACI</name>
<dbReference type="InterPro" id="IPR036366">
    <property type="entry name" value="PGBDSf"/>
</dbReference>
<dbReference type="CDD" id="cd02696">
    <property type="entry name" value="MurNAc-LAA"/>
    <property type="match status" value="1"/>
</dbReference>
<dbReference type="PANTHER" id="PTHR30404">
    <property type="entry name" value="N-ACETYLMURAMOYL-L-ALANINE AMIDASE"/>
    <property type="match status" value="1"/>
</dbReference>
<accession>A0ABX0A0N0</accession>
<dbReference type="Proteomes" id="UP000743899">
    <property type="component" value="Unassembled WGS sequence"/>
</dbReference>
<dbReference type="SUPFAM" id="SSF53187">
    <property type="entry name" value="Zn-dependent exopeptidases"/>
    <property type="match status" value="1"/>
</dbReference>
<dbReference type="EMBL" id="JAACYS010000011">
    <property type="protein sequence ID" value="NCU16969.1"/>
    <property type="molecule type" value="Genomic_DNA"/>
</dbReference>
<proteinExistence type="predicted"/>
<dbReference type="Gene3D" id="3.40.630.40">
    <property type="entry name" value="Zn-dependent exopeptidases"/>
    <property type="match status" value="1"/>
</dbReference>
<comment type="caution">
    <text evidence="4">The sequence shown here is derived from an EMBL/GenBank/DDBJ whole genome shotgun (WGS) entry which is preliminary data.</text>
</comment>
<dbReference type="Pfam" id="PF01520">
    <property type="entry name" value="Amidase_3"/>
    <property type="match status" value="1"/>
</dbReference>
<dbReference type="InterPro" id="IPR036365">
    <property type="entry name" value="PGBD-like_sf"/>
</dbReference>
<keyword evidence="1" id="KW-0378">Hydrolase</keyword>
<dbReference type="SUPFAM" id="SSF47090">
    <property type="entry name" value="PGBD-like"/>
    <property type="match status" value="2"/>
</dbReference>
<sequence>MAKIVIDPGHGGHDPGAVGSRSKEKDNVLNVAKRLKTLLEKHGHDVSLTRSTDKFISLSGRASFANQLGADYFVSLHNNSAVNKSATGFETFIYNGSVSKSTKDFQNAVHEEIANNIGIRDRGKKRANFAVLRLTNMAAILIEYAFISNMNDEDILINQVDELAQWTCNGIVKALGGTVKDPVKSPPKEQPTPAPELEPVLRPAPQPQPKPPQNKQPSGNANIKKFQQWLNSQYNSGLVVDGIYGPRTKKAAIKGFQTELNKQFNAGLKVDGIWGPKTRAATVNVYKGAKGNLTKIIQGMLFSKGYDPKFLDGVFGNATATAVLAFQRDNGLTRDAIVGKKTFEKLFA</sequence>
<dbReference type="InterPro" id="IPR050695">
    <property type="entry name" value="N-acetylmuramoyl_amidase_3"/>
</dbReference>
<gene>
    <name evidence="4" type="ORF">GW534_04175</name>
</gene>
<dbReference type="InterPro" id="IPR002508">
    <property type="entry name" value="MurNAc-LAA_cat"/>
</dbReference>
<feature type="domain" description="MurNAc-LAA" evidence="3">
    <location>
        <begin position="62"/>
        <end position="172"/>
    </location>
</feature>
<keyword evidence="5" id="KW-1185">Reference proteome</keyword>